<dbReference type="Pfam" id="PF13822">
    <property type="entry name" value="ACC_epsilon"/>
    <property type="match status" value="1"/>
</dbReference>
<evidence type="ECO:0000313" key="3">
    <source>
        <dbReference type="Proteomes" id="UP001223646"/>
    </source>
</evidence>
<dbReference type="GO" id="GO:0003989">
    <property type="term" value="F:acetyl-CoA carboxylase activity"/>
    <property type="evidence" value="ECO:0007669"/>
    <property type="project" value="InterPro"/>
</dbReference>
<dbReference type="RefSeq" id="WP_070841149.1">
    <property type="nucleotide sequence ID" value="NZ_CP068168.1"/>
</dbReference>
<reference evidence="2" key="1">
    <citation type="submission" date="2023-05" db="EMBL/GenBank/DDBJ databases">
        <authorList>
            <person name="Du J."/>
        </authorList>
    </citation>
    <scope>NUCLEOTIDE SEQUENCE</scope>
    <source>
        <strain evidence="2">UMB1064</strain>
    </source>
</reference>
<feature type="region of interest" description="Disordered" evidence="1">
    <location>
        <begin position="50"/>
        <end position="86"/>
    </location>
</feature>
<sequence length="86" mass="9162">MTDSKNTPATEDKDAAAVPAAPFMSVLKGNPSDAETATLALLFAGMAAAGGAPEDRGPRNDWGRLEEGFHQPHQHVPGTFRNVHFY</sequence>
<reference evidence="2" key="2">
    <citation type="submission" date="2024-05" db="EMBL/GenBank/DDBJ databases">
        <authorList>
            <person name="Wolfe A."/>
        </authorList>
    </citation>
    <scope>NUCLEOTIDE SEQUENCE</scope>
    <source>
        <strain evidence="2">UMB1064</strain>
    </source>
</reference>
<dbReference type="InterPro" id="IPR032716">
    <property type="entry name" value="ACC_epsilon"/>
</dbReference>
<gene>
    <name evidence="2" type="ORF">QP460_002410</name>
</gene>
<feature type="compositionally biased region" description="Basic and acidic residues" evidence="1">
    <location>
        <begin position="53"/>
        <end position="70"/>
    </location>
</feature>
<dbReference type="Proteomes" id="UP001223646">
    <property type="component" value="Unassembled WGS sequence"/>
</dbReference>
<proteinExistence type="predicted"/>
<dbReference type="AlphaFoldDB" id="A0AAW9SXM4"/>
<dbReference type="GO" id="GO:0004658">
    <property type="term" value="F:propionyl-CoA carboxylase activity"/>
    <property type="evidence" value="ECO:0007669"/>
    <property type="project" value="InterPro"/>
</dbReference>
<organism evidence="2 3">
    <name type="scientific">Corynebacterium amycolatum</name>
    <dbReference type="NCBI Taxonomy" id="43765"/>
    <lineage>
        <taxon>Bacteria</taxon>
        <taxon>Bacillati</taxon>
        <taxon>Actinomycetota</taxon>
        <taxon>Actinomycetes</taxon>
        <taxon>Mycobacteriales</taxon>
        <taxon>Corynebacteriaceae</taxon>
        <taxon>Corynebacterium</taxon>
    </lineage>
</organism>
<comment type="caution">
    <text evidence="2">The sequence shown here is derived from an EMBL/GenBank/DDBJ whole genome shotgun (WGS) entry which is preliminary data.</text>
</comment>
<dbReference type="EMBL" id="JASOOY020000009">
    <property type="protein sequence ID" value="MEO3716446.1"/>
    <property type="molecule type" value="Genomic_DNA"/>
</dbReference>
<protein>
    <submittedName>
        <fullName evidence="2">Acyl-CoA carboxylase epsilon subunit</fullName>
    </submittedName>
</protein>
<name>A0AAW9SXM4_CORAY</name>
<accession>A0AAW9SXM4</accession>
<evidence type="ECO:0000313" key="2">
    <source>
        <dbReference type="EMBL" id="MEO3716446.1"/>
    </source>
</evidence>
<evidence type="ECO:0000256" key="1">
    <source>
        <dbReference type="SAM" id="MobiDB-lite"/>
    </source>
</evidence>